<feature type="non-terminal residue" evidence="1">
    <location>
        <position position="210"/>
    </location>
</feature>
<feature type="non-terminal residue" evidence="1">
    <location>
        <position position="1"/>
    </location>
</feature>
<proteinExistence type="predicted"/>
<organism evidence="1 2">
    <name type="scientific">Ixodes persulcatus</name>
    <name type="common">Taiga tick</name>
    <dbReference type="NCBI Taxonomy" id="34615"/>
    <lineage>
        <taxon>Eukaryota</taxon>
        <taxon>Metazoa</taxon>
        <taxon>Ecdysozoa</taxon>
        <taxon>Arthropoda</taxon>
        <taxon>Chelicerata</taxon>
        <taxon>Arachnida</taxon>
        <taxon>Acari</taxon>
        <taxon>Parasitiformes</taxon>
        <taxon>Ixodida</taxon>
        <taxon>Ixodoidea</taxon>
        <taxon>Ixodidae</taxon>
        <taxon>Ixodinae</taxon>
        <taxon>Ixodes</taxon>
    </lineage>
</organism>
<comment type="caution">
    <text evidence="1">The sequence shown here is derived from an EMBL/GenBank/DDBJ whole genome shotgun (WGS) entry which is preliminary data.</text>
</comment>
<name>A0AC60PST1_IXOPE</name>
<keyword evidence="2" id="KW-1185">Reference proteome</keyword>
<protein>
    <submittedName>
        <fullName evidence="1">Uncharacterized protein</fullName>
    </submittedName>
</protein>
<sequence length="210" mass="23757">NTAPTDQLMLAALEDIAASGTSFKDGYEIPPKETTTDAITCASSMIVSTCDDDGMLPTTMNTRLLRQRRDEELLDFANEIDGTKERGVPVLELILQSLLNVTSALLFGTRYPLGDPKREYLAKLAADFMERIHCAPIIQFKPQWLCRLEAKLPFTRTGAMRRCRLAMIDFVRHQIKEHEGTIKADVTRDFIDGFLKEVEKHRHDPNSAFQ</sequence>
<accession>A0AC60PST1</accession>
<evidence type="ECO:0000313" key="1">
    <source>
        <dbReference type="EMBL" id="KAG0424193.1"/>
    </source>
</evidence>
<dbReference type="EMBL" id="JABSTQ010010005">
    <property type="protein sequence ID" value="KAG0424193.1"/>
    <property type="molecule type" value="Genomic_DNA"/>
</dbReference>
<gene>
    <name evidence="1" type="ORF">HPB47_000067</name>
</gene>
<dbReference type="Proteomes" id="UP000805193">
    <property type="component" value="Unassembled WGS sequence"/>
</dbReference>
<evidence type="ECO:0000313" key="2">
    <source>
        <dbReference type="Proteomes" id="UP000805193"/>
    </source>
</evidence>
<reference evidence="1 2" key="1">
    <citation type="journal article" date="2020" name="Cell">
        <title>Large-Scale Comparative Analyses of Tick Genomes Elucidate Their Genetic Diversity and Vector Capacities.</title>
        <authorList>
            <consortium name="Tick Genome and Microbiome Consortium (TIGMIC)"/>
            <person name="Jia N."/>
            <person name="Wang J."/>
            <person name="Shi W."/>
            <person name="Du L."/>
            <person name="Sun Y."/>
            <person name="Zhan W."/>
            <person name="Jiang J.F."/>
            <person name="Wang Q."/>
            <person name="Zhang B."/>
            <person name="Ji P."/>
            <person name="Bell-Sakyi L."/>
            <person name="Cui X.M."/>
            <person name="Yuan T.T."/>
            <person name="Jiang B.G."/>
            <person name="Yang W.F."/>
            <person name="Lam T.T."/>
            <person name="Chang Q.C."/>
            <person name="Ding S.J."/>
            <person name="Wang X.J."/>
            <person name="Zhu J.G."/>
            <person name="Ruan X.D."/>
            <person name="Zhao L."/>
            <person name="Wei J.T."/>
            <person name="Ye R.Z."/>
            <person name="Que T.C."/>
            <person name="Du C.H."/>
            <person name="Zhou Y.H."/>
            <person name="Cheng J.X."/>
            <person name="Dai P.F."/>
            <person name="Guo W.B."/>
            <person name="Han X.H."/>
            <person name="Huang E.J."/>
            <person name="Li L.F."/>
            <person name="Wei W."/>
            <person name="Gao Y.C."/>
            <person name="Liu J.Z."/>
            <person name="Shao H.Z."/>
            <person name="Wang X."/>
            <person name="Wang C.C."/>
            <person name="Yang T.C."/>
            <person name="Huo Q.B."/>
            <person name="Li W."/>
            <person name="Chen H.Y."/>
            <person name="Chen S.E."/>
            <person name="Zhou L.G."/>
            <person name="Ni X.B."/>
            <person name="Tian J.H."/>
            <person name="Sheng Y."/>
            <person name="Liu T."/>
            <person name="Pan Y.S."/>
            <person name="Xia L.Y."/>
            <person name="Li J."/>
            <person name="Zhao F."/>
            <person name="Cao W.C."/>
        </authorList>
    </citation>
    <scope>NUCLEOTIDE SEQUENCE [LARGE SCALE GENOMIC DNA]</scope>
    <source>
        <strain evidence="1">Iper-2018</strain>
    </source>
</reference>